<comment type="function">
    <text evidence="7 8">Binds directly to 23S ribosomal RNA and is necessary for the in vitro assembly process of the 50S ribosomal subunit. It is not involved in the protein synthesizing functions of that subunit.</text>
</comment>
<evidence type="ECO:0000256" key="1">
    <source>
        <dbReference type="ARBA" id="ARBA00007698"/>
    </source>
</evidence>
<evidence type="ECO:0000256" key="4">
    <source>
        <dbReference type="ARBA" id="ARBA00022980"/>
    </source>
</evidence>
<keyword evidence="3 7" id="KW-0694">RNA-binding</keyword>
<protein>
    <recommendedName>
        <fullName evidence="6 7">Large ribosomal subunit protein bL20</fullName>
    </recommendedName>
</protein>
<dbReference type="Gene3D" id="1.10.1900.20">
    <property type="entry name" value="Ribosomal protein L20"/>
    <property type="match status" value="1"/>
</dbReference>
<dbReference type="EMBL" id="CABFVA020000065">
    <property type="protein sequence ID" value="VVM06287.1"/>
    <property type="molecule type" value="Genomic_DNA"/>
</dbReference>
<dbReference type="NCBIfam" id="TIGR01032">
    <property type="entry name" value="rplT_bact"/>
    <property type="match status" value="1"/>
</dbReference>
<dbReference type="GO" id="GO:0006412">
    <property type="term" value="P:translation"/>
    <property type="evidence" value="ECO:0007669"/>
    <property type="project" value="InterPro"/>
</dbReference>
<keyword evidence="10" id="KW-1185">Reference proteome</keyword>
<dbReference type="SUPFAM" id="SSF74731">
    <property type="entry name" value="Ribosomal protein L20"/>
    <property type="match status" value="1"/>
</dbReference>
<dbReference type="Proteomes" id="UP000334923">
    <property type="component" value="Unassembled WGS sequence"/>
</dbReference>
<evidence type="ECO:0000313" key="10">
    <source>
        <dbReference type="Proteomes" id="UP000334923"/>
    </source>
</evidence>
<dbReference type="HAMAP" id="MF_00382">
    <property type="entry name" value="Ribosomal_bL20"/>
    <property type="match status" value="1"/>
</dbReference>
<dbReference type="PROSITE" id="PS00937">
    <property type="entry name" value="RIBOSOMAL_L20"/>
    <property type="match status" value="1"/>
</dbReference>
<dbReference type="Gene3D" id="6.10.160.10">
    <property type="match status" value="1"/>
</dbReference>
<name>A0A5E6MJN8_9BACT</name>
<keyword evidence="4 7" id="KW-0689">Ribosomal protein</keyword>
<dbReference type="InterPro" id="IPR049946">
    <property type="entry name" value="RIBOSOMAL_L20_CS"/>
</dbReference>
<dbReference type="GO" id="GO:0005840">
    <property type="term" value="C:ribosome"/>
    <property type="evidence" value="ECO:0007669"/>
    <property type="project" value="UniProtKB-KW"/>
</dbReference>
<dbReference type="CDD" id="cd07026">
    <property type="entry name" value="Ribosomal_L20"/>
    <property type="match status" value="1"/>
</dbReference>
<dbReference type="GO" id="GO:0019843">
    <property type="term" value="F:rRNA binding"/>
    <property type="evidence" value="ECO:0007669"/>
    <property type="project" value="UniProtKB-UniRule"/>
</dbReference>
<accession>A0A5E6MJN8</accession>
<dbReference type="Pfam" id="PF00453">
    <property type="entry name" value="Ribosomal_L20"/>
    <property type="match status" value="1"/>
</dbReference>
<dbReference type="AlphaFoldDB" id="A0A5E6MJN8"/>
<evidence type="ECO:0000256" key="3">
    <source>
        <dbReference type="ARBA" id="ARBA00022884"/>
    </source>
</evidence>
<organism evidence="9 10">
    <name type="scientific">Methylacidimicrobium tartarophylax</name>
    <dbReference type="NCBI Taxonomy" id="1041768"/>
    <lineage>
        <taxon>Bacteria</taxon>
        <taxon>Pseudomonadati</taxon>
        <taxon>Verrucomicrobiota</taxon>
        <taxon>Methylacidimicrobium</taxon>
    </lineage>
</organism>
<keyword evidence="5 7" id="KW-0687">Ribonucleoprotein</keyword>
<evidence type="ECO:0000313" key="9">
    <source>
        <dbReference type="EMBL" id="VVM06287.1"/>
    </source>
</evidence>
<dbReference type="OrthoDB" id="9808966at2"/>
<dbReference type="FunFam" id="1.10.1900.20:FF:000001">
    <property type="entry name" value="50S ribosomal protein L20"/>
    <property type="match status" value="1"/>
</dbReference>
<dbReference type="GO" id="GO:0000027">
    <property type="term" value="P:ribosomal large subunit assembly"/>
    <property type="evidence" value="ECO:0007669"/>
    <property type="project" value="UniProtKB-UniRule"/>
</dbReference>
<reference evidence="9 10" key="1">
    <citation type="submission" date="2019-09" db="EMBL/GenBank/DDBJ databases">
        <authorList>
            <person name="Cremers G."/>
        </authorList>
    </citation>
    <scope>NUCLEOTIDE SEQUENCE [LARGE SCALE GENOMIC DNA]</scope>
    <source>
        <strain evidence="9">4A</strain>
    </source>
</reference>
<evidence type="ECO:0000256" key="2">
    <source>
        <dbReference type="ARBA" id="ARBA00022730"/>
    </source>
</evidence>
<keyword evidence="2 7" id="KW-0699">rRNA-binding</keyword>
<gene>
    <name evidence="7 9" type="primary">rplT</name>
    <name evidence="9" type="ORF">MAMT_01106</name>
</gene>
<evidence type="ECO:0000256" key="7">
    <source>
        <dbReference type="HAMAP-Rule" id="MF_00382"/>
    </source>
</evidence>
<proteinExistence type="inferred from homology"/>
<evidence type="ECO:0000256" key="8">
    <source>
        <dbReference type="RuleBase" id="RU000560"/>
    </source>
</evidence>
<dbReference type="InterPro" id="IPR005813">
    <property type="entry name" value="Ribosomal_bL20"/>
</dbReference>
<dbReference type="PANTHER" id="PTHR10986">
    <property type="entry name" value="39S RIBOSOMAL PROTEIN L20"/>
    <property type="match status" value="1"/>
</dbReference>
<evidence type="ECO:0000256" key="5">
    <source>
        <dbReference type="ARBA" id="ARBA00023274"/>
    </source>
</evidence>
<dbReference type="GO" id="GO:1990904">
    <property type="term" value="C:ribonucleoprotein complex"/>
    <property type="evidence" value="ECO:0007669"/>
    <property type="project" value="UniProtKB-KW"/>
</dbReference>
<dbReference type="GO" id="GO:0003735">
    <property type="term" value="F:structural constituent of ribosome"/>
    <property type="evidence" value="ECO:0007669"/>
    <property type="project" value="InterPro"/>
</dbReference>
<comment type="similarity">
    <text evidence="1 7 8">Belongs to the bacterial ribosomal protein bL20 family.</text>
</comment>
<evidence type="ECO:0000256" key="6">
    <source>
        <dbReference type="ARBA" id="ARBA00035172"/>
    </source>
</evidence>
<sequence length="125" mass="14403">MARATNAPASRERRRRVVDQASGFRGRRSKLYRYAKDAIFKAKYWSYRDRKTRKREFRSLWIARINAAARAEGMTYSRLWEGLMKAGIAIDRKVMADLAVRSPAQFSRIVSLAKEKVRPPAVPAA</sequence>
<dbReference type="InterPro" id="IPR035566">
    <property type="entry name" value="Ribosomal_protein_bL20_C"/>
</dbReference>
<dbReference type="RefSeq" id="WP_142659968.1">
    <property type="nucleotide sequence ID" value="NZ_CABFVA020000065.1"/>
</dbReference>
<dbReference type="PRINTS" id="PR00062">
    <property type="entry name" value="RIBOSOMALL20"/>
</dbReference>